<protein>
    <submittedName>
        <fullName evidence="2">Uncharacterized protein</fullName>
    </submittedName>
</protein>
<sequence length="500" mass="55793">MFSQRTLCLQRITMSELVAVSAVPEATKENPFFPPDNGRCVINELPTELLAHIFYISAKEQDVHTEGEEKGSDIEFEEERSDMEVEEEREEDGEEWEDVDEERGSALNFEVLISHVCRRWRAVALETPSLWTQLNFSRQLPYLRSRAYIQRSRKLPLTILMDFIDKGACLILDSDHKAGPPLAAAAITAAIELLRPHVARWRDFKLMVSDYEVMYIALQLLGNIGPAPQLEVFCLYHYGGALVGLELEYHTLDVRPTFVDFMNILRASPDLEHLTLRGSGPTGNPADWSAEEKEAGPVDSAVPFTSSAVKPLVLPKLAHLVLSYHEPDYFSVLLARLSFPALTELELDFRYADCTTFVQGTLPPLLSRITSAKLSGLSCNAAAAATALRAMVRVTSLNLNFDFLDHAWYTPLLEPPLACPRLALLTTNDISGREIKALVRARGEWARPSRRCSWIWTTTSVRARSGGLRGMSRRSTDLTGNYGVGGAVDGRDGEIVWGRG</sequence>
<dbReference type="OrthoDB" id="3341212at2759"/>
<organism evidence="2 3">
    <name type="scientific">Grifola frondosa</name>
    <name type="common">Maitake</name>
    <name type="synonym">Polyporus frondosus</name>
    <dbReference type="NCBI Taxonomy" id="5627"/>
    <lineage>
        <taxon>Eukaryota</taxon>
        <taxon>Fungi</taxon>
        <taxon>Dikarya</taxon>
        <taxon>Basidiomycota</taxon>
        <taxon>Agaricomycotina</taxon>
        <taxon>Agaricomycetes</taxon>
        <taxon>Polyporales</taxon>
        <taxon>Grifolaceae</taxon>
        <taxon>Grifola</taxon>
    </lineage>
</organism>
<dbReference type="AlphaFoldDB" id="A0A1C7MAI9"/>
<feature type="region of interest" description="Disordered" evidence="1">
    <location>
        <begin position="64"/>
        <end position="99"/>
    </location>
</feature>
<dbReference type="OMA" id="VHIDWDA"/>
<evidence type="ECO:0000313" key="2">
    <source>
        <dbReference type="EMBL" id="OBZ72024.1"/>
    </source>
</evidence>
<comment type="caution">
    <text evidence="2">The sequence shown here is derived from an EMBL/GenBank/DDBJ whole genome shotgun (WGS) entry which is preliminary data.</text>
</comment>
<proteinExistence type="predicted"/>
<keyword evidence="3" id="KW-1185">Reference proteome</keyword>
<evidence type="ECO:0000313" key="3">
    <source>
        <dbReference type="Proteomes" id="UP000092993"/>
    </source>
</evidence>
<dbReference type="STRING" id="5627.A0A1C7MAI9"/>
<dbReference type="EMBL" id="LUGG01000009">
    <property type="protein sequence ID" value="OBZ72024.1"/>
    <property type="molecule type" value="Genomic_DNA"/>
</dbReference>
<dbReference type="Proteomes" id="UP000092993">
    <property type="component" value="Unassembled WGS sequence"/>
</dbReference>
<gene>
    <name evidence="2" type="ORF">A0H81_07371</name>
</gene>
<evidence type="ECO:0000256" key="1">
    <source>
        <dbReference type="SAM" id="MobiDB-lite"/>
    </source>
</evidence>
<feature type="compositionally biased region" description="Basic and acidic residues" evidence="1">
    <location>
        <begin position="64"/>
        <end position="73"/>
    </location>
</feature>
<reference evidence="2 3" key="1">
    <citation type="submission" date="2016-03" db="EMBL/GenBank/DDBJ databases">
        <title>Whole genome sequencing of Grifola frondosa 9006-11.</title>
        <authorList>
            <person name="Min B."/>
            <person name="Park H."/>
            <person name="Kim J.-G."/>
            <person name="Cho H."/>
            <person name="Oh Y.-L."/>
            <person name="Kong W.-S."/>
            <person name="Choi I.-G."/>
        </authorList>
    </citation>
    <scope>NUCLEOTIDE SEQUENCE [LARGE SCALE GENOMIC DNA]</scope>
    <source>
        <strain evidence="2 3">9006-11</strain>
    </source>
</reference>
<accession>A0A1C7MAI9</accession>
<feature type="compositionally biased region" description="Acidic residues" evidence="1">
    <location>
        <begin position="74"/>
        <end position="99"/>
    </location>
</feature>
<dbReference type="Gene3D" id="3.80.10.10">
    <property type="entry name" value="Ribonuclease Inhibitor"/>
    <property type="match status" value="1"/>
</dbReference>
<dbReference type="InterPro" id="IPR032675">
    <property type="entry name" value="LRR_dom_sf"/>
</dbReference>
<name>A0A1C7MAI9_GRIFR</name>